<accession>A0A8S3ZEE8</accession>
<evidence type="ECO:0000256" key="5">
    <source>
        <dbReference type="ARBA" id="ARBA00023329"/>
    </source>
</evidence>
<gene>
    <name evidence="9" type="ORF">CUNI_LOCUS10970</name>
</gene>
<dbReference type="SMART" id="SM00584">
    <property type="entry name" value="TLDc"/>
    <property type="match status" value="1"/>
</dbReference>
<dbReference type="PROSITE" id="PS51886">
    <property type="entry name" value="TLDC"/>
    <property type="match status" value="1"/>
</dbReference>
<evidence type="ECO:0000313" key="9">
    <source>
        <dbReference type="EMBL" id="CAG5125412.1"/>
    </source>
</evidence>
<dbReference type="Pfam" id="PF00566">
    <property type="entry name" value="RabGAP-TBC"/>
    <property type="match status" value="1"/>
</dbReference>
<keyword evidence="3" id="KW-0770">Synapse</keyword>
<feature type="domain" description="TLDc" evidence="8">
    <location>
        <begin position="677"/>
        <end position="851"/>
    </location>
</feature>
<dbReference type="InterPro" id="IPR006571">
    <property type="entry name" value="TLDc_dom"/>
</dbReference>
<dbReference type="OrthoDB" id="10065050at2759"/>
<sequence length="852" mass="96268">MHHSNKNLAETCGIDIQPDNTIHVLPLIQNHHEIVVTPASVEEYLHNSDNIPQLIDNSHIDNTVQYTNASSINDQRNKTLFNIRFTSLGKRLSDRIENENEELNDATIGVSNSQNNGGKKSRQNSHVTFQNFQGNTFEIVPHRATRFSKCSSSSDVNLKALASCDSEDDQEDSDSCEENNSDSDVEQSVNFHLGSDRVTDALGENGPETQMFTDGTSERSSHFLNDSKENSIHEESHVGILSQNTSKLTPLFDKNIRLSHWIEANDASSKNGDFSKQDVHKSESTQLKRAKHKKSSEHVEFVNISNTDQLPDVVLVPSVITVVEVEKEPVKSSSEKSLLNGSVKTAAHQLQNVAFTEFVDIDDFQASVRSEISHAGDFLATKYEKQLEVLFRGGPNKSLKSYLRNSQWPAESGRRLHLWEQLCYHLWGSTLPSFVEPESILAYFLTAPGLEHVSNILCLLNHLHPDITFCPLLYPMACLFLHYMPPQACFNCLQALLHSNRSCYFHADIHQDTGLQVCPQRFGKKICCEYTRKFPRQAHDLMAQGGRKVEDIFDSWMWWIFRDLPFQYLVRIVDSFLLEGYKIFYRISLAIVILFAKGYNKTGSDKSSVKDFSADISSFCRNISVAPRKLIQVAFGIRGLSRREIAKLHEKNEALVSSLPTRKYSSKVRLKETVPSAILTADMLQQIWQWIPTRLSLMKPKLLFSSDEDGTAIRTLYTRTEYADQTILAVKTTNNEIFGAFCSTSWYTRHEKNKPKTSFFGTGETFVFTIVPDVKRYPWTGLLENPPNQTADLFMAGDDHMLMIGSGNGTAIYLDGMMNRGSSTHSDTFNNHPLCSTSDFSCNVVEVFGFIE</sequence>
<keyword evidence="5" id="KW-0968">Cytoplasmic vesicle</keyword>
<keyword evidence="4" id="KW-0472">Membrane</keyword>
<comment type="subcellular location">
    <subcellularLocation>
        <location evidence="1">Cytoplasmic vesicle membrane</location>
    </subcellularLocation>
    <subcellularLocation>
        <location evidence="2">Endomembrane system</location>
        <topology evidence="2">Peripheral membrane protein</topology>
    </subcellularLocation>
    <subcellularLocation>
        <location evidence="6">Synapse</location>
    </subcellularLocation>
</comment>
<dbReference type="SUPFAM" id="SSF47923">
    <property type="entry name" value="Ypt/Rab-GAP domain of gyp1p"/>
    <property type="match status" value="1"/>
</dbReference>
<name>A0A8S3ZEE8_9EUPU</name>
<evidence type="ECO:0000256" key="3">
    <source>
        <dbReference type="ARBA" id="ARBA00023018"/>
    </source>
</evidence>
<protein>
    <recommendedName>
        <fullName evidence="8">TLDc domain-containing protein</fullName>
    </recommendedName>
</protein>
<dbReference type="EMBL" id="CAJHNH020002055">
    <property type="protein sequence ID" value="CAG5125412.1"/>
    <property type="molecule type" value="Genomic_DNA"/>
</dbReference>
<dbReference type="Pfam" id="PF07534">
    <property type="entry name" value="TLD"/>
    <property type="match status" value="1"/>
</dbReference>
<evidence type="ECO:0000256" key="6">
    <source>
        <dbReference type="ARBA" id="ARBA00034103"/>
    </source>
</evidence>
<evidence type="ECO:0000259" key="8">
    <source>
        <dbReference type="PROSITE" id="PS51886"/>
    </source>
</evidence>
<dbReference type="PANTHER" id="PTHR23354">
    <property type="entry name" value="NUCLEOLAR PROTEIN 7/ESTROGEN RECEPTOR COACTIVATOR-RELATED"/>
    <property type="match status" value="1"/>
</dbReference>
<evidence type="ECO:0000256" key="2">
    <source>
        <dbReference type="ARBA" id="ARBA00004184"/>
    </source>
</evidence>
<evidence type="ECO:0000256" key="4">
    <source>
        <dbReference type="ARBA" id="ARBA00023136"/>
    </source>
</evidence>
<dbReference type="AlphaFoldDB" id="A0A8S3ZEE8"/>
<feature type="region of interest" description="Disordered" evidence="7">
    <location>
        <begin position="164"/>
        <end position="223"/>
    </location>
</feature>
<dbReference type="InterPro" id="IPR000195">
    <property type="entry name" value="Rab-GAP-TBC_dom"/>
</dbReference>
<dbReference type="PANTHER" id="PTHR23354:SF122">
    <property type="entry name" value="GTPASE-ACTIVATING PROTEIN SKYWALKER"/>
    <property type="match status" value="1"/>
</dbReference>
<organism evidence="9 10">
    <name type="scientific">Candidula unifasciata</name>
    <dbReference type="NCBI Taxonomy" id="100452"/>
    <lineage>
        <taxon>Eukaryota</taxon>
        <taxon>Metazoa</taxon>
        <taxon>Spiralia</taxon>
        <taxon>Lophotrochozoa</taxon>
        <taxon>Mollusca</taxon>
        <taxon>Gastropoda</taxon>
        <taxon>Heterobranchia</taxon>
        <taxon>Euthyneura</taxon>
        <taxon>Panpulmonata</taxon>
        <taxon>Eupulmonata</taxon>
        <taxon>Stylommatophora</taxon>
        <taxon>Helicina</taxon>
        <taxon>Helicoidea</taxon>
        <taxon>Geomitridae</taxon>
        <taxon>Candidula</taxon>
    </lineage>
</organism>
<dbReference type="Proteomes" id="UP000678393">
    <property type="component" value="Unassembled WGS sequence"/>
</dbReference>
<proteinExistence type="predicted"/>
<evidence type="ECO:0000313" key="10">
    <source>
        <dbReference type="Proteomes" id="UP000678393"/>
    </source>
</evidence>
<comment type="caution">
    <text evidence="9">The sequence shown here is derived from an EMBL/GenBank/DDBJ whole genome shotgun (WGS) entry which is preliminary data.</text>
</comment>
<dbReference type="GO" id="GO:0045202">
    <property type="term" value="C:synapse"/>
    <property type="evidence" value="ECO:0007669"/>
    <property type="project" value="UniProtKB-SubCell"/>
</dbReference>
<dbReference type="Gene3D" id="1.10.472.80">
    <property type="entry name" value="Ypt/Rab-GAP domain of gyp1p, domain 3"/>
    <property type="match status" value="1"/>
</dbReference>
<feature type="compositionally biased region" description="Acidic residues" evidence="7">
    <location>
        <begin position="165"/>
        <end position="185"/>
    </location>
</feature>
<evidence type="ECO:0000256" key="7">
    <source>
        <dbReference type="SAM" id="MobiDB-lite"/>
    </source>
</evidence>
<dbReference type="InterPro" id="IPR035969">
    <property type="entry name" value="Rab-GAP_TBC_sf"/>
</dbReference>
<evidence type="ECO:0000256" key="1">
    <source>
        <dbReference type="ARBA" id="ARBA00004156"/>
    </source>
</evidence>
<keyword evidence="10" id="KW-1185">Reference proteome</keyword>
<dbReference type="GO" id="GO:0012505">
    <property type="term" value="C:endomembrane system"/>
    <property type="evidence" value="ECO:0007669"/>
    <property type="project" value="UniProtKB-SubCell"/>
</dbReference>
<reference evidence="9" key="1">
    <citation type="submission" date="2021-04" db="EMBL/GenBank/DDBJ databases">
        <authorList>
            <consortium name="Molecular Ecology Group"/>
        </authorList>
    </citation>
    <scope>NUCLEOTIDE SEQUENCE</scope>
</reference>
<dbReference type="GO" id="GO:0030659">
    <property type="term" value="C:cytoplasmic vesicle membrane"/>
    <property type="evidence" value="ECO:0007669"/>
    <property type="project" value="UniProtKB-SubCell"/>
</dbReference>